<gene>
    <name evidence="5" type="ORF">OKIOD_LOCUS4921</name>
</gene>
<evidence type="ECO:0000256" key="3">
    <source>
        <dbReference type="SAM" id="Phobius"/>
    </source>
</evidence>
<feature type="transmembrane region" description="Helical" evidence="3">
    <location>
        <begin position="253"/>
        <end position="274"/>
    </location>
</feature>
<evidence type="ECO:0000313" key="6">
    <source>
        <dbReference type="Proteomes" id="UP001158576"/>
    </source>
</evidence>
<dbReference type="Pfam" id="PF05739">
    <property type="entry name" value="SNARE"/>
    <property type="match status" value="1"/>
</dbReference>
<dbReference type="Proteomes" id="UP001158576">
    <property type="component" value="Chromosome XSR"/>
</dbReference>
<feature type="compositionally biased region" description="Gly residues" evidence="2">
    <location>
        <begin position="1"/>
        <end position="12"/>
    </location>
</feature>
<protein>
    <submittedName>
        <fullName evidence="5">Oidioi.mRNA.OKI2018_I69.XSR.g13363.t2.cds</fullName>
    </submittedName>
</protein>
<evidence type="ECO:0000259" key="4">
    <source>
        <dbReference type="PROSITE" id="PS50192"/>
    </source>
</evidence>
<keyword evidence="6" id="KW-1185">Reference proteome</keyword>
<keyword evidence="3" id="KW-0812">Transmembrane</keyword>
<sequence>MSFGKGDFGGGSLSTSPGASSSSTMDYNRITQVVSANTTKIQNHVKEIKKLAEQVGTELDNSDVRTKIQQTQTTTKRLCQDTEKLLNELKGLPAPDSPAEKRERRITLTRLANNYSNALNDQQSNSSEGNSLIALDNGAGQAQLQQQLSPNEMAQMQDRENAIIQLEVNQQQQEQIELDPLQRAQDEELGRLEQEIEDMAEVFTEVHKLVHEQGEVVDSIEQNIETAVVDIQSGNTQLRQAREHQQAARKKKFIIAIVFLIFILVLFLIIWFSWKTS</sequence>
<dbReference type="SUPFAM" id="SSF47661">
    <property type="entry name" value="t-snare proteins"/>
    <property type="match status" value="1"/>
</dbReference>
<keyword evidence="3" id="KW-1133">Transmembrane helix</keyword>
<feature type="region of interest" description="Disordered" evidence="2">
    <location>
        <begin position="1"/>
        <end position="24"/>
    </location>
</feature>
<reference evidence="5 6" key="1">
    <citation type="submission" date="2021-04" db="EMBL/GenBank/DDBJ databases">
        <authorList>
            <person name="Bliznina A."/>
        </authorList>
    </citation>
    <scope>NUCLEOTIDE SEQUENCE [LARGE SCALE GENOMIC DNA]</scope>
</reference>
<feature type="compositionally biased region" description="Low complexity" evidence="2">
    <location>
        <begin position="13"/>
        <end position="23"/>
    </location>
</feature>
<proteinExistence type="inferred from homology"/>
<evidence type="ECO:0000256" key="2">
    <source>
        <dbReference type="SAM" id="MobiDB-lite"/>
    </source>
</evidence>
<dbReference type="PROSITE" id="PS00914">
    <property type="entry name" value="SYNTAXIN"/>
    <property type="match status" value="1"/>
</dbReference>
<organism evidence="5 6">
    <name type="scientific">Oikopleura dioica</name>
    <name type="common">Tunicate</name>
    <dbReference type="NCBI Taxonomy" id="34765"/>
    <lineage>
        <taxon>Eukaryota</taxon>
        <taxon>Metazoa</taxon>
        <taxon>Chordata</taxon>
        <taxon>Tunicata</taxon>
        <taxon>Appendicularia</taxon>
        <taxon>Copelata</taxon>
        <taxon>Oikopleuridae</taxon>
        <taxon>Oikopleura</taxon>
    </lineage>
</organism>
<evidence type="ECO:0000256" key="1">
    <source>
        <dbReference type="ARBA" id="ARBA00009063"/>
    </source>
</evidence>
<dbReference type="InterPro" id="IPR000727">
    <property type="entry name" value="T_SNARE_dom"/>
</dbReference>
<dbReference type="InterPro" id="IPR010989">
    <property type="entry name" value="SNARE"/>
</dbReference>
<dbReference type="Pfam" id="PF14523">
    <property type="entry name" value="Syntaxin_2"/>
    <property type="match status" value="1"/>
</dbReference>
<accession>A0ABN7S6N3</accession>
<dbReference type="Gene3D" id="1.20.5.110">
    <property type="match status" value="1"/>
</dbReference>
<dbReference type="InterPro" id="IPR045242">
    <property type="entry name" value="Syntaxin"/>
</dbReference>
<comment type="similarity">
    <text evidence="1">Belongs to the syntaxin family.</text>
</comment>
<dbReference type="InterPro" id="IPR006012">
    <property type="entry name" value="Syntaxin/epimorphin_CS"/>
</dbReference>
<dbReference type="EMBL" id="OU015569">
    <property type="protein sequence ID" value="CAG5094224.1"/>
    <property type="molecule type" value="Genomic_DNA"/>
</dbReference>
<dbReference type="PANTHER" id="PTHR19957">
    <property type="entry name" value="SYNTAXIN"/>
    <property type="match status" value="1"/>
</dbReference>
<keyword evidence="3" id="KW-0472">Membrane</keyword>
<dbReference type="Gene3D" id="1.20.58.70">
    <property type="match status" value="1"/>
</dbReference>
<evidence type="ECO:0000313" key="5">
    <source>
        <dbReference type="EMBL" id="CAG5094224.1"/>
    </source>
</evidence>
<name>A0ABN7S6N3_OIKDI</name>
<dbReference type="PROSITE" id="PS50192">
    <property type="entry name" value="T_SNARE"/>
    <property type="match status" value="1"/>
</dbReference>
<dbReference type="InterPro" id="IPR006011">
    <property type="entry name" value="Syntaxin_N"/>
</dbReference>
<feature type="domain" description="T-SNARE coiled-coil homology" evidence="4">
    <location>
        <begin position="179"/>
        <end position="241"/>
    </location>
</feature>
<dbReference type="SMART" id="SM00397">
    <property type="entry name" value="t_SNARE"/>
    <property type="match status" value="1"/>
</dbReference>